<keyword evidence="2" id="KW-1185">Reference proteome</keyword>
<dbReference type="EMBL" id="CAJVPY010023616">
    <property type="protein sequence ID" value="CAG8785337.1"/>
    <property type="molecule type" value="Genomic_DNA"/>
</dbReference>
<proteinExistence type="predicted"/>
<dbReference type="Proteomes" id="UP000789405">
    <property type="component" value="Unassembled WGS sequence"/>
</dbReference>
<evidence type="ECO:0000313" key="1">
    <source>
        <dbReference type="EMBL" id="CAG8785337.1"/>
    </source>
</evidence>
<feature type="non-terminal residue" evidence="1">
    <location>
        <position position="112"/>
    </location>
</feature>
<gene>
    <name evidence="1" type="ORF">DERYTH_LOCUS20282</name>
</gene>
<comment type="caution">
    <text evidence="1">The sequence shown here is derived from an EMBL/GenBank/DDBJ whole genome shotgun (WGS) entry which is preliminary data.</text>
</comment>
<organism evidence="1 2">
    <name type="scientific">Dentiscutata erythropus</name>
    <dbReference type="NCBI Taxonomy" id="1348616"/>
    <lineage>
        <taxon>Eukaryota</taxon>
        <taxon>Fungi</taxon>
        <taxon>Fungi incertae sedis</taxon>
        <taxon>Mucoromycota</taxon>
        <taxon>Glomeromycotina</taxon>
        <taxon>Glomeromycetes</taxon>
        <taxon>Diversisporales</taxon>
        <taxon>Gigasporaceae</taxon>
        <taxon>Dentiscutata</taxon>
    </lineage>
</organism>
<evidence type="ECO:0000313" key="2">
    <source>
        <dbReference type="Proteomes" id="UP000789405"/>
    </source>
</evidence>
<sequence>VSFSSDPDLHYFASSVVNLSCSITEKRPLFHNQQHRHLTPPIFLCSPNAALSLKEKNKIKVSTSYRHRVPHSTAASLTPSITTKHAMLNKHLKMKYLPIGEGEINMYEHGKT</sequence>
<name>A0A9N9JJM3_9GLOM</name>
<accession>A0A9N9JJM3</accession>
<reference evidence="1" key="1">
    <citation type="submission" date="2021-06" db="EMBL/GenBank/DDBJ databases">
        <authorList>
            <person name="Kallberg Y."/>
            <person name="Tangrot J."/>
            <person name="Rosling A."/>
        </authorList>
    </citation>
    <scope>NUCLEOTIDE SEQUENCE</scope>
    <source>
        <strain evidence="1">MA453B</strain>
    </source>
</reference>
<dbReference type="AlphaFoldDB" id="A0A9N9JJM3"/>
<protein>
    <submittedName>
        <fullName evidence="1">10083_t:CDS:1</fullName>
    </submittedName>
</protein>